<sequence length="143" mass="16511">MLTNRGCWVAMDLNESIATQPIHANIQLDRLTARTAHSPHYCTSENEFWMDAVLRRLDTSLLLLDLPFRTMLIQVPGKEKVPADGLSSKICQQEKPWDAGKLNLRHNDNTETCLRYRKNILLLFQNFHDSKVYFLAGHRGVDF</sequence>
<dbReference type="AlphaFoldDB" id="A0A7C8PF30"/>
<evidence type="ECO:0000313" key="2">
    <source>
        <dbReference type="Proteomes" id="UP000297595"/>
    </source>
</evidence>
<comment type="caution">
    <text evidence="1">The sequence shown here is derived from an EMBL/GenBank/DDBJ whole genome shotgun (WGS) entry which is preliminary data.</text>
</comment>
<evidence type="ECO:0000313" key="1">
    <source>
        <dbReference type="EMBL" id="TGJ65304.1"/>
    </source>
</evidence>
<reference evidence="1 2" key="1">
    <citation type="submission" date="2019-03" db="EMBL/GenBank/DDBJ databases">
        <title>Nematode-trapping fungi genome.</title>
        <authorList>
            <person name="Vidal-Diez De Ulzurrun G."/>
        </authorList>
    </citation>
    <scope>NUCLEOTIDE SEQUENCE [LARGE SCALE GENOMIC DNA]</scope>
    <source>
        <strain evidence="1 2">TWF154</strain>
    </source>
</reference>
<gene>
    <name evidence="1" type="ORF">EYR41_009284</name>
</gene>
<name>A0A7C8PF30_ORBOL</name>
<dbReference type="EMBL" id="SOZJ01000006">
    <property type="protein sequence ID" value="TGJ65304.1"/>
    <property type="molecule type" value="Genomic_DNA"/>
</dbReference>
<organism evidence="1 2">
    <name type="scientific">Orbilia oligospora</name>
    <name type="common">Nematode-trapping fungus</name>
    <name type="synonym">Arthrobotrys oligospora</name>
    <dbReference type="NCBI Taxonomy" id="2813651"/>
    <lineage>
        <taxon>Eukaryota</taxon>
        <taxon>Fungi</taxon>
        <taxon>Dikarya</taxon>
        <taxon>Ascomycota</taxon>
        <taxon>Pezizomycotina</taxon>
        <taxon>Orbiliomycetes</taxon>
        <taxon>Orbiliales</taxon>
        <taxon>Orbiliaceae</taxon>
        <taxon>Orbilia</taxon>
    </lineage>
</organism>
<protein>
    <submittedName>
        <fullName evidence="1">Uncharacterized protein</fullName>
    </submittedName>
</protein>
<accession>A0A7C8PF30</accession>
<proteinExistence type="predicted"/>
<dbReference type="Proteomes" id="UP000297595">
    <property type="component" value="Unassembled WGS sequence"/>
</dbReference>